<dbReference type="EMBL" id="CM056741">
    <property type="protein sequence ID" value="KAJ8683345.1"/>
    <property type="molecule type" value="Genomic_DNA"/>
</dbReference>
<keyword evidence="2" id="KW-1185">Reference proteome</keyword>
<sequence>MYKMLFKILALCGTPLVFAQDCIPVDFGQGSIVCECNSTYCDTYPDPAPPNEGEFIWYVSSKSGKRLSRSDGKISNELKDGYIVRIDSNRQYQTIHGFGGAFTDAAGINIKSLSEKSQENLMRSYFSKDGSKYNLGRIPIGGTDFSTKGYTYDDHDGDHKLEHFALANEDFQYKIPLIKKAQEMNPSLGFLAASWTAPPWMKNRRRFYGFSYLLDDHYQTYADYILKFLEEYEKNGINIWAVSTGNEPSTSLLPIKRINSMFWSPRTMSKWVIENLGPTLERSRFNRTNILMLDDQRFCLPWFPAYIKNNHKDAFKYIKGIAVHWYADGYYPVGALDATHDLLPDKFILITESSIGDRPWDYPKVILGSWSRAELLISKLFENLNHWAVGWVDWNLALNRTGGPTWVENEIDGPIIVLPERDSFYKQPMFYAMAHFSKFIPRSSVRLHTSSENDEILTIAFQTEDEIIVVLLYNQNDQSKNVSIIDGHVGGINVELEGKSLNTFLYHDKRVSQVSQQ</sequence>
<proteinExistence type="predicted"/>
<accession>A0ACC2PIU1</accession>
<organism evidence="1 2">
    <name type="scientific">Eretmocerus hayati</name>
    <dbReference type="NCBI Taxonomy" id="131215"/>
    <lineage>
        <taxon>Eukaryota</taxon>
        <taxon>Metazoa</taxon>
        <taxon>Ecdysozoa</taxon>
        <taxon>Arthropoda</taxon>
        <taxon>Hexapoda</taxon>
        <taxon>Insecta</taxon>
        <taxon>Pterygota</taxon>
        <taxon>Neoptera</taxon>
        <taxon>Endopterygota</taxon>
        <taxon>Hymenoptera</taxon>
        <taxon>Apocrita</taxon>
        <taxon>Proctotrupomorpha</taxon>
        <taxon>Chalcidoidea</taxon>
        <taxon>Aphelinidae</taxon>
        <taxon>Aphelininae</taxon>
        <taxon>Eretmocerus</taxon>
    </lineage>
</organism>
<evidence type="ECO:0000313" key="1">
    <source>
        <dbReference type="EMBL" id="KAJ8683345.1"/>
    </source>
</evidence>
<protein>
    <submittedName>
        <fullName evidence="1">Uncharacterized protein</fullName>
    </submittedName>
</protein>
<evidence type="ECO:0000313" key="2">
    <source>
        <dbReference type="Proteomes" id="UP001239111"/>
    </source>
</evidence>
<reference evidence="1" key="1">
    <citation type="submission" date="2023-04" db="EMBL/GenBank/DDBJ databases">
        <title>A chromosome-level genome assembly of the parasitoid wasp Eretmocerus hayati.</title>
        <authorList>
            <person name="Zhong Y."/>
            <person name="Liu S."/>
            <person name="Liu Y."/>
        </authorList>
    </citation>
    <scope>NUCLEOTIDE SEQUENCE</scope>
    <source>
        <strain evidence="1">ZJU_SS_LIU_2023</strain>
    </source>
</reference>
<comment type="caution">
    <text evidence="1">The sequence shown here is derived from an EMBL/GenBank/DDBJ whole genome shotgun (WGS) entry which is preliminary data.</text>
</comment>
<name>A0ACC2PIU1_9HYME</name>
<gene>
    <name evidence="1" type="ORF">QAD02_019137</name>
</gene>
<dbReference type="Proteomes" id="UP001239111">
    <property type="component" value="Chromosome 1"/>
</dbReference>